<protein>
    <recommendedName>
        <fullName evidence="4">CCHC-type domain-containing protein</fullName>
    </recommendedName>
</protein>
<name>I1CN56_RHIO9</name>
<feature type="region of interest" description="Disordered" evidence="1">
    <location>
        <begin position="139"/>
        <end position="171"/>
    </location>
</feature>
<dbReference type="InParanoid" id="I1CN56"/>
<reference evidence="2 3" key="1">
    <citation type="journal article" date="2009" name="PLoS Genet.">
        <title>Genomic analysis of the basal lineage fungus Rhizopus oryzae reveals a whole-genome duplication.</title>
        <authorList>
            <person name="Ma L.-J."/>
            <person name="Ibrahim A.S."/>
            <person name="Skory C."/>
            <person name="Grabherr M.G."/>
            <person name="Burger G."/>
            <person name="Butler M."/>
            <person name="Elias M."/>
            <person name="Idnurm A."/>
            <person name="Lang B.F."/>
            <person name="Sone T."/>
            <person name="Abe A."/>
            <person name="Calvo S.E."/>
            <person name="Corrochano L.M."/>
            <person name="Engels R."/>
            <person name="Fu J."/>
            <person name="Hansberg W."/>
            <person name="Kim J.-M."/>
            <person name="Kodira C.D."/>
            <person name="Koehrsen M.J."/>
            <person name="Liu B."/>
            <person name="Miranda-Saavedra D."/>
            <person name="O'Leary S."/>
            <person name="Ortiz-Castellanos L."/>
            <person name="Poulter R."/>
            <person name="Rodriguez-Romero J."/>
            <person name="Ruiz-Herrera J."/>
            <person name="Shen Y.-Q."/>
            <person name="Zeng Q."/>
            <person name="Galagan J."/>
            <person name="Birren B.W."/>
            <person name="Cuomo C.A."/>
            <person name="Wickes B.L."/>
        </authorList>
    </citation>
    <scope>NUCLEOTIDE SEQUENCE [LARGE SCALE GENOMIC DNA]</scope>
    <source>
        <strain evidence="3">RA 99-880 / ATCC MYA-4621 / FGSC 9543 / NRRL 43880</strain>
    </source>
</reference>
<dbReference type="GO" id="GO:0008270">
    <property type="term" value="F:zinc ion binding"/>
    <property type="evidence" value="ECO:0007669"/>
    <property type="project" value="InterPro"/>
</dbReference>
<dbReference type="RefSeq" id="XP_067525282.1">
    <property type="nucleotide sequence ID" value="XM_067669181.1"/>
</dbReference>
<gene>
    <name evidence="2" type="ORF">RO3G_14597</name>
</gene>
<dbReference type="EMBL" id="CH476745">
    <property type="protein sequence ID" value="EIE89886.1"/>
    <property type="molecule type" value="Genomic_DNA"/>
</dbReference>
<evidence type="ECO:0000313" key="3">
    <source>
        <dbReference type="Proteomes" id="UP000009138"/>
    </source>
</evidence>
<organism evidence="2 3">
    <name type="scientific">Rhizopus delemar (strain RA 99-880 / ATCC MYA-4621 / FGSC 9543 / NRRL 43880)</name>
    <name type="common">Mucormycosis agent</name>
    <name type="synonym">Rhizopus arrhizus var. delemar</name>
    <dbReference type="NCBI Taxonomy" id="246409"/>
    <lineage>
        <taxon>Eukaryota</taxon>
        <taxon>Fungi</taxon>
        <taxon>Fungi incertae sedis</taxon>
        <taxon>Mucoromycota</taxon>
        <taxon>Mucoromycotina</taxon>
        <taxon>Mucoromycetes</taxon>
        <taxon>Mucorales</taxon>
        <taxon>Mucorineae</taxon>
        <taxon>Rhizopodaceae</taxon>
        <taxon>Rhizopus</taxon>
    </lineage>
</organism>
<dbReference type="SUPFAM" id="SSF57756">
    <property type="entry name" value="Retrovirus zinc finger-like domains"/>
    <property type="match status" value="1"/>
</dbReference>
<evidence type="ECO:0000313" key="2">
    <source>
        <dbReference type="EMBL" id="EIE89886.1"/>
    </source>
</evidence>
<dbReference type="InterPro" id="IPR036875">
    <property type="entry name" value="Znf_CCHC_sf"/>
</dbReference>
<sequence length="220" mass="24700">MPTYCKYCHELGHCAIQCKDAPSNKRTRFYCFKPGHIRTQCPDKFALGKRRKGNHSPSVSHELAPPVNTVTNDNTALDTTALAVFNTEVSQYATNVTLDGTLTNNSSDSKDSIQSFTVYRQHATDPLFEQSNLSQYANVDKTPNENTSHTLVEEKGLPTRPASPSDLNPTQEFMDLSSDEDLLDTHVISPDMKNTLTNFIRLRLLNRFGSPTDYQNLDRL</sequence>
<dbReference type="GO" id="GO:0003676">
    <property type="term" value="F:nucleic acid binding"/>
    <property type="evidence" value="ECO:0007669"/>
    <property type="project" value="InterPro"/>
</dbReference>
<dbReference type="VEuPathDB" id="FungiDB:RO3G_14597"/>
<feature type="region of interest" description="Disordered" evidence="1">
    <location>
        <begin position="48"/>
        <end position="70"/>
    </location>
</feature>
<evidence type="ECO:0000256" key="1">
    <source>
        <dbReference type="SAM" id="MobiDB-lite"/>
    </source>
</evidence>
<accession>I1CN56</accession>
<dbReference type="AlphaFoldDB" id="I1CN56"/>
<dbReference type="Proteomes" id="UP000009138">
    <property type="component" value="Unassembled WGS sequence"/>
</dbReference>
<proteinExistence type="predicted"/>
<keyword evidence="3" id="KW-1185">Reference proteome</keyword>
<dbReference type="Gene3D" id="4.10.60.10">
    <property type="entry name" value="Zinc finger, CCHC-type"/>
    <property type="match status" value="1"/>
</dbReference>
<dbReference type="GeneID" id="93621562"/>
<evidence type="ECO:0008006" key="4">
    <source>
        <dbReference type="Google" id="ProtNLM"/>
    </source>
</evidence>